<dbReference type="Gene3D" id="3.40.1400.10">
    <property type="entry name" value="Sugar-phosphate isomerase, RpiB/LacA/LacB"/>
    <property type="match status" value="1"/>
</dbReference>
<evidence type="ECO:0000313" key="4">
    <source>
        <dbReference type="EMBL" id="MYV04367.1"/>
    </source>
</evidence>
<dbReference type="SUPFAM" id="SSF89623">
    <property type="entry name" value="Ribose/Galactose isomerase RpiB/AlsB"/>
    <property type="match status" value="1"/>
</dbReference>
<name>A0A7C9MRJ3_9LACO</name>
<dbReference type="EMBL" id="WEZT01000001">
    <property type="protein sequence ID" value="MYV04367.1"/>
    <property type="molecule type" value="Genomic_DNA"/>
</dbReference>
<gene>
    <name evidence="4" type="ORF">GB992_00375</name>
</gene>
<evidence type="ECO:0000256" key="2">
    <source>
        <dbReference type="ARBA" id="ARBA00022736"/>
    </source>
</evidence>
<comment type="similarity">
    <text evidence="1">Belongs to the LacAB/RpiB family.</text>
</comment>
<dbReference type="PANTHER" id="PTHR30345">
    <property type="entry name" value="RIBOSE-5-PHOSPHATE ISOMERASE B"/>
    <property type="match status" value="1"/>
</dbReference>
<evidence type="ECO:0000313" key="5">
    <source>
        <dbReference type="Proteomes" id="UP000480570"/>
    </source>
</evidence>
<dbReference type="RefSeq" id="WP_161000741.1">
    <property type="nucleotide sequence ID" value="NZ_CP185253.1"/>
</dbReference>
<dbReference type="AlphaFoldDB" id="A0A7C9MRJ3"/>
<dbReference type="GO" id="GO:0005988">
    <property type="term" value="P:lactose metabolic process"/>
    <property type="evidence" value="ECO:0007669"/>
    <property type="project" value="UniProtKB-KW"/>
</dbReference>
<evidence type="ECO:0000256" key="1">
    <source>
        <dbReference type="ARBA" id="ARBA00008754"/>
    </source>
</evidence>
<dbReference type="NCBIfam" id="TIGR00689">
    <property type="entry name" value="rpiB_lacA_lacB"/>
    <property type="match status" value="1"/>
</dbReference>
<dbReference type="InterPro" id="IPR036569">
    <property type="entry name" value="RpiB_LacA_LacB_sf"/>
</dbReference>
<sequence length="163" mass="17848">MTMKVIMGADPLGYELKEQVKTHLLEQGVEVTDVTPSNDVDYFKVGFEVGRRIANHEFDRGFIFCGTGMGVNIVANKFNGVYSALCESIETARLSRIINNANILAMGGIVMTPYMATQMADVFLKTPFSEGFSEADPEFLQGALKDVQALEDKIADLNVAQQG</sequence>
<dbReference type="Proteomes" id="UP000480570">
    <property type="component" value="Unassembled WGS sequence"/>
</dbReference>
<dbReference type="GO" id="GO:0016861">
    <property type="term" value="F:intramolecular oxidoreductase activity, interconverting aldoses and ketoses"/>
    <property type="evidence" value="ECO:0007669"/>
    <property type="project" value="UniProtKB-ARBA"/>
</dbReference>
<dbReference type="PANTHER" id="PTHR30345:SF0">
    <property type="entry name" value="DNA DAMAGE-REPAIR_TOLERATION PROTEIN DRT102"/>
    <property type="match status" value="1"/>
</dbReference>
<accession>A0A7C9MRJ3</accession>
<evidence type="ECO:0000256" key="3">
    <source>
        <dbReference type="ARBA" id="ARBA00023235"/>
    </source>
</evidence>
<keyword evidence="2" id="KW-0423">Lactose metabolism</keyword>
<keyword evidence="3 4" id="KW-0413">Isomerase</keyword>
<dbReference type="Pfam" id="PF02502">
    <property type="entry name" value="LacAB_rpiB"/>
    <property type="match status" value="1"/>
</dbReference>
<dbReference type="InterPro" id="IPR003500">
    <property type="entry name" value="RpiB_LacA_LacB"/>
</dbReference>
<organism evidence="4 5">
    <name type="scientific">Furfurilactobacillus rossiae</name>
    <dbReference type="NCBI Taxonomy" id="231049"/>
    <lineage>
        <taxon>Bacteria</taxon>
        <taxon>Bacillati</taxon>
        <taxon>Bacillota</taxon>
        <taxon>Bacilli</taxon>
        <taxon>Lactobacillales</taxon>
        <taxon>Lactobacillaceae</taxon>
        <taxon>Furfurilactobacillus</taxon>
    </lineage>
</organism>
<proteinExistence type="inferred from homology"/>
<comment type="caution">
    <text evidence="4">The sequence shown here is derived from an EMBL/GenBank/DDBJ whole genome shotgun (WGS) entry which is preliminary data.</text>
</comment>
<reference evidence="4 5" key="1">
    <citation type="journal article" date="2019" name="Appl. Environ. Microbiol.">
        <title>Genetic determinants of hydroxycinnamic acid metabolism in heterofermentative lactobacilli.</title>
        <authorList>
            <person name="Gaur G."/>
            <person name="Oh J.H."/>
            <person name="Filannino P."/>
            <person name="Gobbetti M."/>
            <person name="van Pijkeren J.P."/>
            <person name="Ganzle M.G."/>
        </authorList>
    </citation>
    <scope>NUCLEOTIDE SEQUENCE [LARGE SCALE GENOMIC DNA]</scope>
    <source>
        <strain evidence="4 5">FUA3583</strain>
    </source>
</reference>
<protein>
    <submittedName>
        <fullName evidence="4">RpiB/LacA/LacB family sugar-phosphate isomerase</fullName>
    </submittedName>
</protein>